<dbReference type="PANTHER" id="PTHR42951:SF4">
    <property type="entry name" value="ACYL-COENZYME A THIOESTERASE MBLAC2"/>
    <property type="match status" value="1"/>
</dbReference>
<evidence type="ECO:0000313" key="2">
    <source>
        <dbReference type="EMBL" id="MCX2938260.1"/>
    </source>
</evidence>
<evidence type="ECO:0000313" key="3">
    <source>
        <dbReference type="Proteomes" id="UP001300745"/>
    </source>
</evidence>
<dbReference type="EMBL" id="JAPJDO010000013">
    <property type="protein sequence ID" value="MCX2938260.1"/>
    <property type="molecule type" value="Genomic_DNA"/>
</dbReference>
<sequence length="328" mass="35305">MTSEFSKGLVELGSGAYAFVSGSTDFGLSNAGLVISGGEALVIDTLYDPRHAREFVDAMAPVTALAAVRYVFNTHSDGDHIFGNQLFPRDAEVIATAAAGTLMTQDQADQTAAAFDHSTDPGSPLHPLAPLGRPFDFHTVRVRGADTVFTGDRTLRVGALDVELHELGPAHTVGDAIAFLPEHRVLFAGDLLTRDIVKVVWSGSVDNWITALERIRAIRPEIVVTGHGPVLRDTEITTAVDIGIRFWTYLHDQARALFDEGVPVDEAATRIDVDEFGDAAMTLPTIVAAIYHDLDPDLPFKTVPQTLEFMAGQIARMTRESATGGGNR</sequence>
<keyword evidence="3" id="KW-1185">Reference proteome</keyword>
<dbReference type="SUPFAM" id="SSF56281">
    <property type="entry name" value="Metallo-hydrolase/oxidoreductase"/>
    <property type="match status" value="1"/>
</dbReference>
<name>A0ABT3SH84_9MYCO</name>
<accession>A0ABT3SH84</accession>
<feature type="domain" description="Metallo-beta-lactamase" evidence="1">
    <location>
        <begin position="28"/>
        <end position="227"/>
    </location>
</feature>
<dbReference type="Gene3D" id="3.60.15.10">
    <property type="entry name" value="Ribonuclease Z/Hydroxyacylglutathione hydrolase-like"/>
    <property type="match status" value="1"/>
</dbReference>
<dbReference type="SMART" id="SM00849">
    <property type="entry name" value="Lactamase_B"/>
    <property type="match status" value="1"/>
</dbReference>
<evidence type="ECO:0000259" key="1">
    <source>
        <dbReference type="SMART" id="SM00849"/>
    </source>
</evidence>
<gene>
    <name evidence="2" type="ORF">ORI27_16250</name>
</gene>
<dbReference type="PANTHER" id="PTHR42951">
    <property type="entry name" value="METALLO-BETA-LACTAMASE DOMAIN-CONTAINING"/>
    <property type="match status" value="1"/>
</dbReference>
<protein>
    <submittedName>
        <fullName evidence="2">MBL fold metallo-hydrolase</fullName>
    </submittedName>
</protein>
<dbReference type="Proteomes" id="UP001300745">
    <property type="component" value="Unassembled WGS sequence"/>
</dbReference>
<dbReference type="InterPro" id="IPR001279">
    <property type="entry name" value="Metallo-B-lactamas"/>
</dbReference>
<reference evidence="2 3" key="1">
    <citation type="submission" date="2022-11" db="EMBL/GenBank/DDBJ databases">
        <title>Mycobacterium sp. nov.</title>
        <authorList>
            <person name="Papic B."/>
            <person name="Spicic S."/>
            <person name="Duvnjak S."/>
        </authorList>
    </citation>
    <scope>NUCLEOTIDE SEQUENCE [LARGE SCALE GENOMIC DNA]</scope>
    <source>
        <strain evidence="2 3">CVI_P4</strain>
    </source>
</reference>
<comment type="caution">
    <text evidence="2">The sequence shown here is derived from an EMBL/GenBank/DDBJ whole genome shotgun (WGS) entry which is preliminary data.</text>
</comment>
<organism evidence="2 3">
    <name type="scientific">Mycobacterium pinniadriaticum</name>
    <dbReference type="NCBI Taxonomy" id="2994102"/>
    <lineage>
        <taxon>Bacteria</taxon>
        <taxon>Bacillati</taxon>
        <taxon>Actinomycetota</taxon>
        <taxon>Actinomycetes</taxon>
        <taxon>Mycobacteriales</taxon>
        <taxon>Mycobacteriaceae</taxon>
        <taxon>Mycobacterium</taxon>
    </lineage>
</organism>
<dbReference type="CDD" id="cd16282">
    <property type="entry name" value="metallo-hydrolase-like_MBL-fold"/>
    <property type="match status" value="1"/>
</dbReference>
<proteinExistence type="predicted"/>
<dbReference type="InterPro" id="IPR036866">
    <property type="entry name" value="RibonucZ/Hydroxyglut_hydro"/>
</dbReference>
<dbReference type="Pfam" id="PF00753">
    <property type="entry name" value="Lactamase_B"/>
    <property type="match status" value="1"/>
</dbReference>
<dbReference type="RefSeq" id="WP_265998078.1">
    <property type="nucleotide sequence ID" value="NZ_JAPJDN010000013.1"/>
</dbReference>
<dbReference type="InterPro" id="IPR050855">
    <property type="entry name" value="NDM-1-like"/>
</dbReference>